<organism evidence="1 2">
    <name type="scientific">Catharanthus roseus</name>
    <name type="common">Madagascar periwinkle</name>
    <name type="synonym">Vinca rosea</name>
    <dbReference type="NCBI Taxonomy" id="4058"/>
    <lineage>
        <taxon>Eukaryota</taxon>
        <taxon>Viridiplantae</taxon>
        <taxon>Streptophyta</taxon>
        <taxon>Embryophyta</taxon>
        <taxon>Tracheophyta</taxon>
        <taxon>Spermatophyta</taxon>
        <taxon>Magnoliopsida</taxon>
        <taxon>eudicotyledons</taxon>
        <taxon>Gunneridae</taxon>
        <taxon>Pentapetalae</taxon>
        <taxon>asterids</taxon>
        <taxon>lamiids</taxon>
        <taxon>Gentianales</taxon>
        <taxon>Apocynaceae</taxon>
        <taxon>Rauvolfioideae</taxon>
        <taxon>Vinceae</taxon>
        <taxon>Catharanthinae</taxon>
        <taxon>Catharanthus</taxon>
    </lineage>
</organism>
<evidence type="ECO:0000313" key="1">
    <source>
        <dbReference type="EMBL" id="KAI5652576.1"/>
    </source>
</evidence>
<reference evidence="2" key="1">
    <citation type="journal article" date="2023" name="Nat. Plants">
        <title>Single-cell RNA sequencing provides a high-resolution roadmap for understanding the multicellular compartmentation of specialized metabolism.</title>
        <authorList>
            <person name="Sun S."/>
            <person name="Shen X."/>
            <person name="Li Y."/>
            <person name="Li Y."/>
            <person name="Wang S."/>
            <person name="Li R."/>
            <person name="Zhang H."/>
            <person name="Shen G."/>
            <person name="Guo B."/>
            <person name="Wei J."/>
            <person name="Xu J."/>
            <person name="St-Pierre B."/>
            <person name="Chen S."/>
            <person name="Sun C."/>
        </authorList>
    </citation>
    <scope>NUCLEOTIDE SEQUENCE [LARGE SCALE GENOMIC DNA]</scope>
</reference>
<comment type="caution">
    <text evidence="1">The sequence shown here is derived from an EMBL/GenBank/DDBJ whole genome shotgun (WGS) entry which is preliminary data.</text>
</comment>
<name>A0ACB9ZZ75_CATRO</name>
<proteinExistence type="predicted"/>
<sequence length="102" mass="11781">MKKRAVSRRDGGLKEKNVSMSTRACLRFLVRTIGHHLKKGRYLQGIKHGNSIYIVVVLEYLAAKDHELDGNGIRDKKNNMIIPQHVLLAMRNEEELENCWLL</sequence>
<keyword evidence="2" id="KW-1185">Reference proteome</keyword>
<dbReference type="Proteomes" id="UP001060085">
    <property type="component" value="Linkage Group LG07"/>
</dbReference>
<gene>
    <name evidence="1" type="ORF">M9H77_29763</name>
</gene>
<protein>
    <submittedName>
        <fullName evidence="1">Uncharacterized protein</fullName>
    </submittedName>
</protein>
<evidence type="ECO:0000313" key="2">
    <source>
        <dbReference type="Proteomes" id="UP001060085"/>
    </source>
</evidence>
<dbReference type="EMBL" id="CM044707">
    <property type="protein sequence ID" value="KAI5652576.1"/>
    <property type="molecule type" value="Genomic_DNA"/>
</dbReference>
<accession>A0ACB9ZZ75</accession>